<evidence type="ECO:0000256" key="1">
    <source>
        <dbReference type="SAM" id="MobiDB-lite"/>
    </source>
</evidence>
<name>A0ABW1DFK3_9DEIO</name>
<organism evidence="2 3">
    <name type="scientific">Deinococcus petrolearius</name>
    <dbReference type="NCBI Taxonomy" id="1751295"/>
    <lineage>
        <taxon>Bacteria</taxon>
        <taxon>Thermotogati</taxon>
        <taxon>Deinococcota</taxon>
        <taxon>Deinococci</taxon>
        <taxon>Deinococcales</taxon>
        <taxon>Deinococcaceae</taxon>
        <taxon>Deinococcus</taxon>
    </lineage>
</organism>
<sequence length="708" mass="75726">MYLLAHVPAARRILDEVQERLVAQGAAHPFVQVPGHPEPVFFDLLTGLSVTDHGAPQPGLACVACPAGAGRGLRYEFRVTALSGEDIGPLGSSCLFAGVLGPQEGRRFGSRLTDQVAAHLAREETQEQARLLAEAENWRGYLRAQGFDWVLTALAGSGGLPPELRALLTDLWAKERPLTRPALRQLAALTRERDAPPEFGEPALGTPPPAPPLTRRTRLEGGRLNAADWEAYLARNRVAQIVRHWAELAPGLDLPPRTRAFLTETIRDRQPFRLDDLTRLQDLGRDPAVQARLQDLGPAEPPALPERPAPAPARAERVIDPASGLEMLDVRQDPRLREAQDWYAGLRAAAPADLWLRLQATFQDGRIRADDYAALCLLLQTLVHPQSLSAYRSPRHFLTLLALHLGQSGHFTRAREVLDPARQDEWLALAGADWARYRGGEAADLPALLGRLLAAPARRPGAKKAPKAQALKPPAAAKAGGKRGAAPALSVPATGPAQPAPASRKAAKEGPAPAPAAGDRSSRPQPSRAPRPGAPPSGSAASASPALLAQASAASQAASSPPAALHPSLRPLQADWAEIRAGWGLGLAELVPASHRRRAAQAVRQGQKELTGEQVGAVQGALRLYRFARGQGPAAKRPAPEPRTPAGYAAALVRLFGELELPQLQASLARQGADWPAAQVPRAYRHFERTGTLTRDLQVVAGLLLRAL</sequence>
<reference evidence="3" key="1">
    <citation type="journal article" date="2019" name="Int. J. Syst. Evol. Microbiol.">
        <title>The Global Catalogue of Microorganisms (GCM) 10K type strain sequencing project: providing services to taxonomists for standard genome sequencing and annotation.</title>
        <authorList>
            <consortium name="The Broad Institute Genomics Platform"/>
            <consortium name="The Broad Institute Genome Sequencing Center for Infectious Disease"/>
            <person name="Wu L."/>
            <person name="Ma J."/>
        </authorList>
    </citation>
    <scope>NUCLEOTIDE SEQUENCE [LARGE SCALE GENOMIC DNA]</scope>
    <source>
        <strain evidence="3">CGMCC 1.15053</strain>
    </source>
</reference>
<feature type="compositionally biased region" description="Low complexity" evidence="1">
    <location>
        <begin position="536"/>
        <end position="566"/>
    </location>
</feature>
<dbReference type="RefSeq" id="WP_380045377.1">
    <property type="nucleotide sequence ID" value="NZ_JBHSOH010000002.1"/>
</dbReference>
<dbReference type="EMBL" id="JBHSOH010000002">
    <property type="protein sequence ID" value="MFC5846857.1"/>
    <property type="molecule type" value="Genomic_DNA"/>
</dbReference>
<keyword evidence="3" id="KW-1185">Reference proteome</keyword>
<protein>
    <submittedName>
        <fullName evidence="2">Uncharacterized protein</fullName>
    </submittedName>
</protein>
<dbReference type="Proteomes" id="UP001595979">
    <property type="component" value="Unassembled WGS sequence"/>
</dbReference>
<feature type="region of interest" description="Disordered" evidence="1">
    <location>
        <begin position="460"/>
        <end position="566"/>
    </location>
</feature>
<feature type="compositionally biased region" description="Low complexity" evidence="1">
    <location>
        <begin position="467"/>
        <end position="489"/>
    </location>
</feature>
<comment type="caution">
    <text evidence="2">The sequence shown here is derived from an EMBL/GenBank/DDBJ whole genome shotgun (WGS) entry which is preliminary data.</text>
</comment>
<proteinExistence type="predicted"/>
<feature type="region of interest" description="Disordered" evidence="1">
    <location>
        <begin position="193"/>
        <end position="216"/>
    </location>
</feature>
<gene>
    <name evidence="2" type="ORF">ACFPQ6_00910</name>
</gene>
<evidence type="ECO:0000313" key="3">
    <source>
        <dbReference type="Proteomes" id="UP001595979"/>
    </source>
</evidence>
<feature type="compositionally biased region" description="Low complexity" evidence="1">
    <location>
        <begin position="509"/>
        <end position="526"/>
    </location>
</feature>
<accession>A0ABW1DFK3</accession>
<evidence type="ECO:0000313" key="2">
    <source>
        <dbReference type="EMBL" id="MFC5846857.1"/>
    </source>
</evidence>